<dbReference type="GO" id="GO:0036094">
    <property type="term" value="F:small molecule binding"/>
    <property type="evidence" value="ECO:0007669"/>
    <property type="project" value="InterPro"/>
</dbReference>
<feature type="domain" description="Lipocalin/cytosolic fatty-acid binding" evidence="8">
    <location>
        <begin position="59"/>
        <end position="198"/>
    </location>
</feature>
<dbReference type="AlphaFoldDB" id="H0W091"/>
<dbReference type="InterPro" id="IPR022272">
    <property type="entry name" value="Lipocalin_CS"/>
</dbReference>
<keyword evidence="4" id="KW-0732">Signal</keyword>
<dbReference type="Bgee" id="ENSCPOG00000027229">
    <property type="expression patterns" value="Expressed in adrenal gland"/>
</dbReference>
<dbReference type="PANTHER" id="PTHR11430">
    <property type="entry name" value="LIPOCALIN"/>
    <property type="match status" value="1"/>
</dbReference>
<keyword evidence="6" id="KW-1015">Disulfide bond</keyword>
<keyword evidence="5" id="KW-0590">Pheromone-binding</keyword>
<dbReference type="PRINTS" id="PR00179">
    <property type="entry name" value="LIPOCALIN"/>
</dbReference>
<reference evidence="9" key="2">
    <citation type="submission" date="2025-08" db="UniProtKB">
        <authorList>
            <consortium name="Ensembl"/>
        </authorList>
    </citation>
    <scope>IDENTIFICATION</scope>
    <source>
        <strain evidence="9">2N</strain>
    </source>
</reference>
<protein>
    <recommendedName>
        <fullName evidence="8">Lipocalin/cytosolic fatty-acid binding domain-containing protein</fullName>
    </recommendedName>
</protein>
<evidence type="ECO:0000259" key="8">
    <source>
        <dbReference type="Pfam" id="PF00061"/>
    </source>
</evidence>
<dbReference type="GO" id="GO:0005615">
    <property type="term" value="C:extracellular space"/>
    <property type="evidence" value="ECO:0007669"/>
    <property type="project" value="TreeGrafter"/>
</dbReference>
<dbReference type="PRINTS" id="PR01221">
    <property type="entry name" value="MAJORURINARY"/>
</dbReference>
<reference evidence="9" key="3">
    <citation type="submission" date="2025-09" db="UniProtKB">
        <authorList>
            <consortium name="Ensembl"/>
        </authorList>
    </citation>
    <scope>IDENTIFICATION</scope>
    <source>
        <strain evidence="9">2N</strain>
    </source>
</reference>
<dbReference type="STRING" id="10141.ENSCPOP00000016376"/>
<evidence type="ECO:0000256" key="5">
    <source>
        <dbReference type="ARBA" id="ARBA00023106"/>
    </source>
</evidence>
<dbReference type="InParanoid" id="H0W091"/>
<dbReference type="GO" id="GO:0005550">
    <property type="term" value="F:pheromone binding"/>
    <property type="evidence" value="ECO:0007669"/>
    <property type="project" value="UniProtKB-KW"/>
</dbReference>
<dbReference type="InterPro" id="IPR000566">
    <property type="entry name" value="Lipocln_cytosolic_FA-bd_dom"/>
</dbReference>
<dbReference type="PANTHER" id="PTHR11430:SF76">
    <property type="entry name" value="MAJOR URINARY PROTEIN 1-RELATED"/>
    <property type="match status" value="1"/>
</dbReference>
<comment type="subcellular location">
    <subcellularLocation>
        <location evidence="1">Secreted</location>
    </subcellularLocation>
</comment>
<dbReference type="Gene3D" id="2.40.128.20">
    <property type="match status" value="1"/>
</dbReference>
<evidence type="ECO:0000313" key="10">
    <source>
        <dbReference type="Proteomes" id="UP000005447"/>
    </source>
</evidence>
<evidence type="ECO:0000313" key="9">
    <source>
        <dbReference type="Ensembl" id="ENSCPOP00000016376.2"/>
    </source>
</evidence>
<dbReference type="InterPro" id="IPR012674">
    <property type="entry name" value="Calycin"/>
</dbReference>
<evidence type="ECO:0000256" key="2">
    <source>
        <dbReference type="ARBA" id="ARBA00006889"/>
    </source>
</evidence>
<dbReference type="Ensembl" id="ENSCPOT00000026422.2">
    <property type="protein sequence ID" value="ENSCPOP00000016376.2"/>
    <property type="gene ID" value="ENSCPOG00000027229.2"/>
</dbReference>
<dbReference type="VEuPathDB" id="HostDB:ENSCPOG00000027229"/>
<proteinExistence type="inferred from homology"/>
<sequence length="207" mass="23567">MDIKSEEPRRERLTLAAVGHSLSHPKMKLQLLCLGLILLCTQGEGNNVVTNNIDPKKISGNWYTVQLASDKRETLEEGGSMRGFLESVEPLEDSALSFKFWTYANGECQDEVLIADKRGDGEYTFEYDGTNTVRIAETDYDSYMILYMKNFKNGEKLQLLELDGREPDVSAEVKKRFEHLSKKYGIDKENIIDLTKADRCLQARGEK</sequence>
<dbReference type="eggNOG" id="ENOG502SWRK">
    <property type="taxonomic scope" value="Eukaryota"/>
</dbReference>
<evidence type="ECO:0000256" key="1">
    <source>
        <dbReference type="ARBA" id="ARBA00004613"/>
    </source>
</evidence>
<evidence type="ECO:0000256" key="6">
    <source>
        <dbReference type="ARBA" id="ARBA00023157"/>
    </source>
</evidence>
<dbReference type="PROSITE" id="PS00213">
    <property type="entry name" value="LIPOCALIN"/>
    <property type="match status" value="1"/>
</dbReference>
<evidence type="ECO:0000256" key="3">
    <source>
        <dbReference type="ARBA" id="ARBA00022525"/>
    </source>
</evidence>
<dbReference type="OMA" id="FHTKVNG"/>
<dbReference type="InterPro" id="IPR002971">
    <property type="entry name" value="Maj_urinary"/>
</dbReference>
<keyword evidence="3" id="KW-0964">Secreted</keyword>
<dbReference type="EMBL" id="AAKN02049995">
    <property type="status" value="NOT_ANNOTATED_CDS"/>
    <property type="molecule type" value="Genomic_DNA"/>
</dbReference>
<dbReference type="Proteomes" id="UP000005447">
    <property type="component" value="Unassembled WGS sequence"/>
</dbReference>
<dbReference type="Pfam" id="PF00061">
    <property type="entry name" value="Lipocalin"/>
    <property type="match status" value="1"/>
</dbReference>
<name>H0W091_CAVPO</name>
<dbReference type="FunFam" id="2.40.128.20:FF:000008">
    <property type="entry name" value="Major urinary protein"/>
    <property type="match status" value="1"/>
</dbReference>
<dbReference type="InterPro" id="IPR002345">
    <property type="entry name" value="Lipocalin"/>
</dbReference>
<evidence type="ECO:0000256" key="7">
    <source>
        <dbReference type="RuleBase" id="RU003695"/>
    </source>
</evidence>
<dbReference type="SUPFAM" id="SSF50814">
    <property type="entry name" value="Lipocalins"/>
    <property type="match status" value="1"/>
</dbReference>
<dbReference type="GeneTree" id="ENSGT01050000244868"/>
<comment type="similarity">
    <text evidence="2 7">Belongs to the calycin superfamily. Lipocalin family.</text>
</comment>
<dbReference type="HOGENOM" id="CLU_094061_4_0_1"/>
<accession>H0W091</accession>
<organism evidence="9 10">
    <name type="scientific">Cavia porcellus</name>
    <name type="common">Guinea pig</name>
    <dbReference type="NCBI Taxonomy" id="10141"/>
    <lineage>
        <taxon>Eukaryota</taxon>
        <taxon>Metazoa</taxon>
        <taxon>Chordata</taxon>
        <taxon>Craniata</taxon>
        <taxon>Vertebrata</taxon>
        <taxon>Euteleostomi</taxon>
        <taxon>Mammalia</taxon>
        <taxon>Eutheria</taxon>
        <taxon>Euarchontoglires</taxon>
        <taxon>Glires</taxon>
        <taxon>Rodentia</taxon>
        <taxon>Hystricomorpha</taxon>
        <taxon>Caviidae</taxon>
        <taxon>Cavia</taxon>
    </lineage>
</organism>
<keyword evidence="10" id="KW-1185">Reference proteome</keyword>
<reference evidence="10" key="1">
    <citation type="journal article" date="2011" name="Nature">
        <title>A high-resolution map of human evolutionary constraint using 29 mammals.</title>
        <authorList>
            <person name="Lindblad-Toh K."/>
            <person name="Garber M."/>
            <person name="Zuk O."/>
            <person name="Lin M.F."/>
            <person name="Parker B.J."/>
            <person name="Washietl S."/>
            <person name="Kheradpour P."/>
            <person name="Ernst J."/>
            <person name="Jordan G."/>
            <person name="Mauceli E."/>
            <person name="Ward L.D."/>
            <person name="Lowe C.B."/>
            <person name="Holloway A.K."/>
            <person name="Clamp M."/>
            <person name="Gnerre S."/>
            <person name="Alfoldi J."/>
            <person name="Beal K."/>
            <person name="Chang J."/>
            <person name="Clawson H."/>
            <person name="Cuff J."/>
            <person name="Di Palma F."/>
            <person name="Fitzgerald S."/>
            <person name="Flicek P."/>
            <person name="Guttman M."/>
            <person name="Hubisz M.J."/>
            <person name="Jaffe D.B."/>
            <person name="Jungreis I."/>
            <person name="Kent W.J."/>
            <person name="Kostka D."/>
            <person name="Lara M."/>
            <person name="Martins A.L."/>
            <person name="Massingham T."/>
            <person name="Moltke I."/>
            <person name="Raney B.J."/>
            <person name="Rasmussen M.D."/>
            <person name="Robinson J."/>
            <person name="Stark A."/>
            <person name="Vilella A.J."/>
            <person name="Wen J."/>
            <person name="Xie X."/>
            <person name="Zody M.C."/>
            <person name="Baldwin J."/>
            <person name="Bloom T."/>
            <person name="Chin C.W."/>
            <person name="Heiman D."/>
            <person name="Nicol R."/>
            <person name="Nusbaum C."/>
            <person name="Young S."/>
            <person name="Wilkinson J."/>
            <person name="Worley K.C."/>
            <person name="Kovar C.L."/>
            <person name="Muzny D.M."/>
            <person name="Gibbs R.A."/>
            <person name="Cree A."/>
            <person name="Dihn H.H."/>
            <person name="Fowler G."/>
            <person name="Jhangiani S."/>
            <person name="Joshi V."/>
            <person name="Lee S."/>
            <person name="Lewis L.R."/>
            <person name="Nazareth L.V."/>
            <person name="Okwuonu G."/>
            <person name="Santibanez J."/>
            <person name="Warren W.C."/>
            <person name="Mardis E.R."/>
            <person name="Weinstock G.M."/>
            <person name="Wilson R.K."/>
            <person name="Delehaunty K."/>
            <person name="Dooling D."/>
            <person name="Fronik C."/>
            <person name="Fulton L."/>
            <person name="Fulton B."/>
            <person name="Graves T."/>
            <person name="Minx P."/>
            <person name="Sodergren E."/>
            <person name="Birney E."/>
            <person name="Margulies E.H."/>
            <person name="Herrero J."/>
            <person name="Green E.D."/>
            <person name="Haussler D."/>
            <person name="Siepel A."/>
            <person name="Goldman N."/>
            <person name="Pollard K.S."/>
            <person name="Pedersen J.S."/>
            <person name="Lander E.S."/>
            <person name="Kellis M."/>
        </authorList>
    </citation>
    <scope>NUCLEOTIDE SEQUENCE [LARGE SCALE GENOMIC DNA]</scope>
    <source>
        <strain evidence="10">2N</strain>
    </source>
</reference>
<dbReference type="FunCoup" id="H0W091">
    <property type="interactions" value="393"/>
</dbReference>
<evidence type="ECO:0000256" key="4">
    <source>
        <dbReference type="ARBA" id="ARBA00022729"/>
    </source>
</evidence>
<gene>
    <name evidence="9" type="primary">LOC100718644</name>
</gene>